<sequence length="85" mass="10144">MIKIRLARHGVKKKPFYKIIIADSKSPRDGKFIEKIGFFNPFSKNEKEKIHINLKRLEYWIQKGAQLSDRTKYLIKKTKKNNIII</sequence>
<evidence type="ECO:0000256" key="1">
    <source>
        <dbReference type="ARBA" id="ARBA00022980"/>
    </source>
</evidence>
<keyword evidence="1 3" id="KW-0689">Ribosomal protein</keyword>
<reference evidence="4 5" key="1">
    <citation type="submission" date="2018-12" db="EMBL/GenBank/DDBJ databases">
        <authorList>
            <person name="Chong R.A."/>
        </authorList>
    </citation>
    <scope>NUCLEOTIDE SEQUENCE [LARGE SCALE GENOMIC DNA]</scope>
    <source>
        <strain evidence="4 5">Tca</strain>
    </source>
</reference>
<dbReference type="NCBIfam" id="TIGR00002">
    <property type="entry name" value="S16"/>
    <property type="match status" value="1"/>
</dbReference>
<dbReference type="Pfam" id="PF00886">
    <property type="entry name" value="Ribosomal_S16"/>
    <property type="match status" value="1"/>
</dbReference>
<name>A0A4D6YCM4_9GAMM</name>
<dbReference type="RefSeq" id="WP_158353557.1">
    <property type="nucleotide sequence ID" value="NZ_CP034852.1"/>
</dbReference>
<evidence type="ECO:0000256" key="2">
    <source>
        <dbReference type="ARBA" id="ARBA00023274"/>
    </source>
</evidence>
<comment type="similarity">
    <text evidence="3">Belongs to the bacterial ribosomal protein bS16 family.</text>
</comment>
<dbReference type="InterPro" id="IPR023803">
    <property type="entry name" value="Ribosomal_bS16_dom_sf"/>
</dbReference>
<accession>A0A4D6YCM4</accession>
<evidence type="ECO:0000313" key="5">
    <source>
        <dbReference type="Proteomes" id="UP000298782"/>
    </source>
</evidence>
<proteinExistence type="inferred from homology"/>
<dbReference type="SUPFAM" id="SSF54565">
    <property type="entry name" value="Ribosomal protein S16"/>
    <property type="match status" value="1"/>
</dbReference>
<dbReference type="HAMAP" id="MF_00385">
    <property type="entry name" value="Ribosomal_bS16"/>
    <property type="match status" value="1"/>
</dbReference>
<reference evidence="4 5" key="2">
    <citation type="submission" date="2019-05" db="EMBL/GenBank/DDBJ databases">
        <title>Genome evolution of the obligate endosymbiont Buchnera aphidicola.</title>
        <authorList>
            <person name="Moran N.A."/>
        </authorList>
    </citation>
    <scope>NUCLEOTIDE SEQUENCE [LARGE SCALE GENOMIC DNA]</scope>
    <source>
        <strain evidence="4 5">Tca</strain>
    </source>
</reference>
<dbReference type="AlphaFoldDB" id="A0A4D6YCM4"/>
<gene>
    <name evidence="3" type="primary">rpsP</name>
    <name evidence="4" type="ORF">D9V80_01525</name>
</gene>
<keyword evidence="5" id="KW-1185">Reference proteome</keyword>
<protein>
    <recommendedName>
        <fullName evidence="3">Small ribosomal subunit protein bS16</fullName>
    </recommendedName>
</protein>
<organism evidence="4 5">
    <name type="scientific">Buchnera aphidicola</name>
    <name type="common">Thelaxes californica</name>
    <dbReference type="NCBI Taxonomy" id="1315998"/>
    <lineage>
        <taxon>Bacteria</taxon>
        <taxon>Pseudomonadati</taxon>
        <taxon>Pseudomonadota</taxon>
        <taxon>Gammaproteobacteria</taxon>
        <taxon>Enterobacterales</taxon>
        <taxon>Erwiniaceae</taxon>
        <taxon>Buchnera</taxon>
    </lineage>
</organism>
<keyword evidence="2 3" id="KW-0687">Ribonucleoprotein</keyword>
<dbReference type="Proteomes" id="UP000298782">
    <property type="component" value="Chromosome"/>
</dbReference>
<evidence type="ECO:0000256" key="3">
    <source>
        <dbReference type="HAMAP-Rule" id="MF_00385"/>
    </source>
</evidence>
<dbReference type="GO" id="GO:0005737">
    <property type="term" value="C:cytoplasm"/>
    <property type="evidence" value="ECO:0007669"/>
    <property type="project" value="UniProtKB-ARBA"/>
</dbReference>
<dbReference type="EMBL" id="CP034852">
    <property type="protein sequence ID" value="QCI26832.1"/>
    <property type="molecule type" value="Genomic_DNA"/>
</dbReference>
<dbReference type="GO" id="GO:0015935">
    <property type="term" value="C:small ribosomal subunit"/>
    <property type="evidence" value="ECO:0007669"/>
    <property type="project" value="TreeGrafter"/>
</dbReference>
<dbReference type="OrthoDB" id="9807878at2"/>
<dbReference type="GO" id="GO:0006412">
    <property type="term" value="P:translation"/>
    <property type="evidence" value="ECO:0007669"/>
    <property type="project" value="UniProtKB-UniRule"/>
</dbReference>
<dbReference type="InterPro" id="IPR000307">
    <property type="entry name" value="Ribosomal_bS16"/>
</dbReference>
<dbReference type="Gene3D" id="3.30.1320.10">
    <property type="match status" value="1"/>
</dbReference>
<dbReference type="PANTHER" id="PTHR12919">
    <property type="entry name" value="30S RIBOSOMAL PROTEIN S16"/>
    <property type="match status" value="1"/>
</dbReference>
<evidence type="ECO:0000313" key="4">
    <source>
        <dbReference type="EMBL" id="QCI26832.1"/>
    </source>
</evidence>
<dbReference type="PANTHER" id="PTHR12919:SF20">
    <property type="entry name" value="SMALL RIBOSOMAL SUBUNIT PROTEIN BS16M"/>
    <property type="match status" value="1"/>
</dbReference>
<dbReference type="GO" id="GO:0003735">
    <property type="term" value="F:structural constituent of ribosome"/>
    <property type="evidence" value="ECO:0007669"/>
    <property type="project" value="InterPro"/>
</dbReference>